<organism evidence="3">
    <name type="scientific">Panulirus japonicus</name>
    <name type="common">Japanese spiny lobster</name>
    <name type="synonym">Palinurus japonicus</name>
    <dbReference type="NCBI Taxonomy" id="6736"/>
    <lineage>
        <taxon>Eukaryota</taxon>
        <taxon>Metazoa</taxon>
        <taxon>Ecdysozoa</taxon>
        <taxon>Arthropoda</taxon>
        <taxon>Crustacea</taxon>
        <taxon>Multicrustacea</taxon>
        <taxon>Malacostraca</taxon>
        <taxon>Eumalacostraca</taxon>
        <taxon>Eucarida</taxon>
        <taxon>Decapoda</taxon>
        <taxon>Pleocyemata</taxon>
        <taxon>Achelata</taxon>
        <taxon>Palinuroidea</taxon>
        <taxon>Palinuridae</taxon>
        <taxon>Panulirus</taxon>
    </lineage>
</organism>
<accession>C7B730</accession>
<evidence type="ECO:0000313" key="3">
    <source>
        <dbReference type="EMBL" id="ACU25384.1"/>
    </source>
</evidence>
<evidence type="ECO:0000259" key="2">
    <source>
        <dbReference type="PROSITE" id="PS51390"/>
    </source>
</evidence>
<name>C7B730_PANJA</name>
<dbReference type="PROSITE" id="PS51390">
    <property type="entry name" value="WAP"/>
    <property type="match status" value="1"/>
</dbReference>
<dbReference type="GO" id="GO:0030414">
    <property type="term" value="F:peptidase inhibitor activity"/>
    <property type="evidence" value="ECO:0007669"/>
    <property type="project" value="InterPro"/>
</dbReference>
<feature type="domain" description="WAP" evidence="2">
    <location>
        <begin position="65"/>
        <end position="118"/>
    </location>
</feature>
<dbReference type="SUPFAM" id="SSF57256">
    <property type="entry name" value="Elafin-like"/>
    <property type="match status" value="1"/>
</dbReference>
<feature type="signal peptide" evidence="1">
    <location>
        <begin position="1"/>
        <end position="15"/>
    </location>
</feature>
<dbReference type="Pfam" id="PF00095">
    <property type="entry name" value="WAP"/>
    <property type="match status" value="1"/>
</dbReference>
<dbReference type="Gene3D" id="4.10.75.10">
    <property type="entry name" value="Elafin-like"/>
    <property type="match status" value="1"/>
</dbReference>
<evidence type="ECO:0000256" key="1">
    <source>
        <dbReference type="SAM" id="SignalP"/>
    </source>
</evidence>
<feature type="chain" id="PRO_5013084751" evidence="1">
    <location>
        <begin position="16"/>
        <end position="124"/>
    </location>
</feature>
<keyword evidence="1" id="KW-0732">Signal</keyword>
<dbReference type="GO" id="GO:0005576">
    <property type="term" value="C:extracellular region"/>
    <property type="evidence" value="ECO:0007669"/>
    <property type="project" value="InterPro"/>
</dbReference>
<sequence length="124" mass="13468">MLKLVLLCVLGLALGQQDGNTRFFDHELGGGVVDFHGGGVGGIHGLRPNCRYWCKQPDGEYHCCDGEKPGNCPIVRLDCPPTRTFAGPQTCSNDRSCAGSDKCCYDTCLRERVCKPAEFPFGGR</sequence>
<protein>
    <submittedName>
        <fullName evidence="3">Crustin 3</fullName>
    </submittedName>
</protein>
<gene>
    <name evidence="3" type="primary">PJC3</name>
</gene>
<dbReference type="AlphaFoldDB" id="C7B730"/>
<proteinExistence type="evidence at transcript level"/>
<dbReference type="EMBL" id="FJ797419">
    <property type="protein sequence ID" value="ACU25384.1"/>
    <property type="molecule type" value="mRNA"/>
</dbReference>
<dbReference type="InterPro" id="IPR036645">
    <property type="entry name" value="Elafin-like_sf"/>
</dbReference>
<reference evidence="3" key="1">
    <citation type="journal article" date="2009" name="Dev. Comp. Immunol.">
        <title>Characterization of crustin antimicrobial proteins from Japanese spiny lobster Panulirus japonicus.</title>
        <authorList>
            <person name="Pisuttharachai D."/>
            <person name="Fagutao F.F."/>
            <person name="Yasuike M."/>
            <person name="Aono H."/>
            <person name="Yano Y."/>
            <person name="Murakami K."/>
            <person name="Kondo H."/>
            <person name="Aoki T."/>
            <person name="Hirono I."/>
        </authorList>
    </citation>
    <scope>NUCLEOTIDE SEQUENCE</scope>
</reference>
<dbReference type="InterPro" id="IPR008197">
    <property type="entry name" value="WAP_dom"/>
</dbReference>